<feature type="region of interest" description="Disordered" evidence="4">
    <location>
        <begin position="80"/>
        <end position="218"/>
    </location>
</feature>
<dbReference type="InterPro" id="IPR050140">
    <property type="entry name" value="SRY-related_HMG-box_TF-like"/>
</dbReference>
<dbReference type="Gene3D" id="1.10.30.10">
    <property type="entry name" value="High mobility group box domain"/>
    <property type="match status" value="1"/>
</dbReference>
<feature type="compositionally biased region" description="Basic and acidic residues" evidence="4">
    <location>
        <begin position="133"/>
        <end position="146"/>
    </location>
</feature>
<gene>
    <name evidence="6" type="ORF">EW146_g1834</name>
</gene>
<comment type="caution">
    <text evidence="6">The sequence shown here is derived from an EMBL/GenBank/DDBJ whole genome shotgun (WGS) entry which is preliminary data.</text>
</comment>
<evidence type="ECO:0000256" key="1">
    <source>
        <dbReference type="ARBA" id="ARBA00023125"/>
    </source>
</evidence>
<dbReference type="SMART" id="SM00398">
    <property type="entry name" value="HMG"/>
    <property type="match status" value="1"/>
</dbReference>
<dbReference type="InterPro" id="IPR036910">
    <property type="entry name" value="HMG_box_dom_sf"/>
</dbReference>
<dbReference type="AlphaFoldDB" id="A0A4S4M2K8"/>
<accession>A0A4S4M2K8</accession>
<keyword evidence="7" id="KW-1185">Reference proteome</keyword>
<proteinExistence type="predicted"/>
<keyword evidence="1 3" id="KW-0238">DNA-binding</keyword>
<dbReference type="OrthoDB" id="6247875at2759"/>
<keyword evidence="3" id="KW-0539">Nucleus</keyword>
<dbReference type="PANTHER" id="PTHR10270:SF161">
    <property type="entry name" value="SEX-DETERMINING REGION Y PROTEIN"/>
    <property type="match status" value="1"/>
</dbReference>
<feature type="domain" description="HMG box" evidence="5">
    <location>
        <begin position="20"/>
        <end position="87"/>
    </location>
</feature>
<keyword evidence="2" id="KW-0804">Transcription</keyword>
<dbReference type="EMBL" id="SGPL01000049">
    <property type="protein sequence ID" value="THH19312.1"/>
    <property type="molecule type" value="Genomic_DNA"/>
</dbReference>
<dbReference type="Pfam" id="PF00505">
    <property type="entry name" value="HMG_box"/>
    <property type="match status" value="1"/>
</dbReference>
<organism evidence="6 7">
    <name type="scientific">Bondarzewia mesenterica</name>
    <dbReference type="NCBI Taxonomy" id="1095465"/>
    <lineage>
        <taxon>Eukaryota</taxon>
        <taxon>Fungi</taxon>
        <taxon>Dikarya</taxon>
        <taxon>Basidiomycota</taxon>
        <taxon>Agaricomycotina</taxon>
        <taxon>Agaricomycetes</taxon>
        <taxon>Russulales</taxon>
        <taxon>Bondarzewiaceae</taxon>
        <taxon>Bondarzewia</taxon>
    </lineage>
</organism>
<feature type="region of interest" description="Disordered" evidence="4">
    <location>
        <begin position="324"/>
        <end position="345"/>
    </location>
</feature>
<reference evidence="6 7" key="1">
    <citation type="submission" date="2019-02" db="EMBL/GenBank/DDBJ databases">
        <title>Genome sequencing of the rare red list fungi Bondarzewia mesenterica.</title>
        <authorList>
            <person name="Buettner E."/>
            <person name="Kellner H."/>
        </authorList>
    </citation>
    <scope>NUCLEOTIDE SEQUENCE [LARGE SCALE GENOMIC DNA]</scope>
    <source>
        <strain evidence="6 7">DSM 108281</strain>
    </source>
</reference>
<dbReference type="PROSITE" id="PS50118">
    <property type="entry name" value="HMG_BOX_2"/>
    <property type="match status" value="1"/>
</dbReference>
<sequence>MAKAPTQRAARKEAKKADHIPRPPNPWILYRSYMTSLNKETLPQRQGQASKAIAQMWENETDEVKRHFEDLAQVEKRKHAERYPGYRFRPKRLVERESGKQSKMTRRAKEEATALTDGDHTTVDRPVASSSRVHLDDPPHTWKTDVAHGLVYPSSSETTPSSSVAPPSRSPSVYCPPRVSASPADPIPDEVLGWQGQSWSWESSPSSPQNTGSPVASSFASQVAPSFLPLPETLSMPLETFPSQTRYDDRNEESAGCPQATDASRPQQFAVHMEDEFSIDDSYASQVPLAGHLLEYLMADPWPGTNSPSFTLAYEEEPQQLETAQGSFDSYSDDSMASVRESDRSSLLATYFTL</sequence>
<evidence type="ECO:0000313" key="6">
    <source>
        <dbReference type="EMBL" id="THH19312.1"/>
    </source>
</evidence>
<feature type="compositionally biased region" description="Polar residues" evidence="4">
    <location>
        <begin position="324"/>
        <end position="335"/>
    </location>
</feature>
<evidence type="ECO:0000313" key="7">
    <source>
        <dbReference type="Proteomes" id="UP000310158"/>
    </source>
</evidence>
<feature type="compositionally biased region" description="Low complexity" evidence="4">
    <location>
        <begin position="193"/>
        <end position="209"/>
    </location>
</feature>
<evidence type="ECO:0000256" key="3">
    <source>
        <dbReference type="PROSITE-ProRule" id="PRU00267"/>
    </source>
</evidence>
<feature type="compositionally biased region" description="Basic and acidic residues" evidence="4">
    <location>
        <begin position="10"/>
        <end position="21"/>
    </location>
</feature>
<feature type="region of interest" description="Disordered" evidence="4">
    <location>
        <begin position="1"/>
        <end position="26"/>
    </location>
</feature>
<dbReference type="SUPFAM" id="SSF47095">
    <property type="entry name" value="HMG-box"/>
    <property type="match status" value="1"/>
</dbReference>
<dbReference type="GO" id="GO:0001228">
    <property type="term" value="F:DNA-binding transcription activator activity, RNA polymerase II-specific"/>
    <property type="evidence" value="ECO:0007669"/>
    <property type="project" value="TreeGrafter"/>
</dbReference>
<evidence type="ECO:0000256" key="2">
    <source>
        <dbReference type="ARBA" id="ARBA00023163"/>
    </source>
</evidence>
<protein>
    <recommendedName>
        <fullName evidence="5">HMG box domain-containing protein</fullName>
    </recommendedName>
</protein>
<evidence type="ECO:0000256" key="4">
    <source>
        <dbReference type="SAM" id="MobiDB-lite"/>
    </source>
</evidence>
<name>A0A4S4M2K8_9AGAM</name>
<dbReference type="GO" id="GO:0030154">
    <property type="term" value="P:cell differentiation"/>
    <property type="evidence" value="ECO:0007669"/>
    <property type="project" value="TreeGrafter"/>
</dbReference>
<feature type="region of interest" description="Disordered" evidence="4">
    <location>
        <begin position="243"/>
        <end position="266"/>
    </location>
</feature>
<evidence type="ECO:0000259" key="5">
    <source>
        <dbReference type="PROSITE" id="PS50118"/>
    </source>
</evidence>
<feature type="compositionally biased region" description="Low complexity" evidence="4">
    <location>
        <begin position="153"/>
        <end position="172"/>
    </location>
</feature>
<feature type="compositionally biased region" description="Basic and acidic residues" evidence="4">
    <location>
        <begin position="107"/>
        <end position="123"/>
    </location>
</feature>
<dbReference type="GO" id="GO:0005634">
    <property type="term" value="C:nucleus"/>
    <property type="evidence" value="ECO:0007669"/>
    <property type="project" value="UniProtKB-UniRule"/>
</dbReference>
<dbReference type="GO" id="GO:0000978">
    <property type="term" value="F:RNA polymerase II cis-regulatory region sequence-specific DNA binding"/>
    <property type="evidence" value="ECO:0007669"/>
    <property type="project" value="TreeGrafter"/>
</dbReference>
<dbReference type="PANTHER" id="PTHR10270">
    <property type="entry name" value="SOX TRANSCRIPTION FACTOR"/>
    <property type="match status" value="1"/>
</dbReference>
<dbReference type="InterPro" id="IPR009071">
    <property type="entry name" value="HMG_box_dom"/>
</dbReference>
<dbReference type="CDD" id="cd01389">
    <property type="entry name" value="HMG-box_ROX1-like"/>
    <property type="match status" value="1"/>
</dbReference>
<dbReference type="Proteomes" id="UP000310158">
    <property type="component" value="Unassembled WGS sequence"/>
</dbReference>
<feature type="DNA-binding region" description="HMG box" evidence="3">
    <location>
        <begin position="20"/>
        <end position="87"/>
    </location>
</feature>